<feature type="repeat" description="TPR" evidence="3">
    <location>
        <begin position="527"/>
        <end position="560"/>
    </location>
</feature>
<sequence>MGKPNSKVSGSVPSFDHIKSVTTSKNGRKKNIPRNSTNKVSRIEKTISLPNEKLPYFVENAILIWLDSSLDKQTESNKNLTKQFYRVSDIVQTFFNIDDCFNFINSIKYEKIFLIVSGALGQQISSLVENLNQVHSIYIFCGNKSTHEEWTKRYTKINSIHTKIKELCETVKKDIRQYDNSLTPVSILQTLSTNDLDDSNKEFIYLQMMKSVLVDIQYDKKFRKELISYSRQFYLLNEQQLNIIDTFDASYHLHSPIWWYTRRCFIYSMLRKAFYCQDFELIYKLAFFVRDLHREIKKCHLQSHSYQHRPIIVYRATSMTNSEFENVEKSLGSLLSFKDFLIATLERNIALRFVNILRNDSNVIGIIYRITIDPLLSSIPYIALNHLSYLSNTDGNILLSMNTIFRIDQIEQIHERFYEINLIPATKKDEEIKNVVEFMQETLEGLSGWYKLCKIMLDMKQYNQVENILKYLYNQTEDNQREERAFIQHELGYVCELKDNLIMSINHYKQAIDIYLTYLSSNHSTLLSTYINLASVLHKQGDLNGALQQYRNALKIDQTGDQNIAIQHNNIGKILQQQKKYSDAQKSYELAVDTLYKNFQFSHPILADTYYNMASMFYSMKDYSNALIYNQKTLDIEEKSIQLNQSTLASTYFNIATTYEGLKDEKNAIQYAKKAVESARLAFGNDHLETKENLNYLEQLQQKTESVIL</sequence>
<feature type="compositionally biased region" description="Polar residues" evidence="4">
    <location>
        <begin position="1"/>
        <end position="12"/>
    </location>
</feature>
<keyword evidence="2 3" id="KW-0802">TPR repeat</keyword>
<dbReference type="PANTHER" id="PTHR45641:SF19">
    <property type="entry name" value="NEPHROCYSTIN-3"/>
    <property type="match status" value="1"/>
</dbReference>
<evidence type="ECO:0000313" key="6">
    <source>
        <dbReference type="EMBL" id="CAF3862153.1"/>
    </source>
</evidence>
<dbReference type="Gene3D" id="1.25.40.10">
    <property type="entry name" value="Tetratricopeptide repeat domain"/>
    <property type="match status" value="2"/>
</dbReference>
<dbReference type="PANTHER" id="PTHR45641">
    <property type="entry name" value="TETRATRICOPEPTIDE REPEAT PROTEIN (AFU_ORTHOLOGUE AFUA_6G03870)"/>
    <property type="match status" value="1"/>
</dbReference>
<dbReference type="InterPro" id="IPR011990">
    <property type="entry name" value="TPR-like_helical_dom_sf"/>
</dbReference>
<comment type="caution">
    <text evidence="5">The sequence shown here is derived from an EMBL/GenBank/DDBJ whole genome shotgun (WGS) entry which is preliminary data.</text>
</comment>
<dbReference type="SMART" id="SM00028">
    <property type="entry name" value="TPR"/>
    <property type="match status" value="5"/>
</dbReference>
<keyword evidence="1" id="KW-0677">Repeat</keyword>
<accession>A0A814MNN0</accession>
<evidence type="ECO:0000256" key="2">
    <source>
        <dbReference type="ARBA" id="ARBA00022803"/>
    </source>
</evidence>
<dbReference type="EMBL" id="CAJOAX010003581">
    <property type="protein sequence ID" value="CAF3862153.1"/>
    <property type="molecule type" value="Genomic_DNA"/>
</dbReference>
<dbReference type="OrthoDB" id="5986190at2759"/>
<dbReference type="Pfam" id="PF13181">
    <property type="entry name" value="TPR_8"/>
    <property type="match status" value="1"/>
</dbReference>
<dbReference type="Proteomes" id="UP000663823">
    <property type="component" value="Unassembled WGS sequence"/>
</dbReference>
<feature type="region of interest" description="Disordered" evidence="4">
    <location>
        <begin position="1"/>
        <end position="37"/>
    </location>
</feature>
<dbReference type="SUPFAM" id="SSF48452">
    <property type="entry name" value="TPR-like"/>
    <property type="match status" value="1"/>
</dbReference>
<dbReference type="Pfam" id="PF13424">
    <property type="entry name" value="TPR_12"/>
    <property type="match status" value="2"/>
</dbReference>
<protein>
    <submittedName>
        <fullName evidence="5">Uncharacterized protein</fullName>
    </submittedName>
</protein>
<feature type="repeat" description="TPR" evidence="3">
    <location>
        <begin position="607"/>
        <end position="640"/>
    </location>
</feature>
<dbReference type="SUPFAM" id="SSF56399">
    <property type="entry name" value="ADP-ribosylation"/>
    <property type="match status" value="1"/>
</dbReference>
<evidence type="ECO:0000256" key="1">
    <source>
        <dbReference type="ARBA" id="ARBA00022737"/>
    </source>
</evidence>
<evidence type="ECO:0000256" key="3">
    <source>
        <dbReference type="PROSITE-ProRule" id="PRU00339"/>
    </source>
</evidence>
<dbReference type="Proteomes" id="UP000663882">
    <property type="component" value="Unassembled WGS sequence"/>
</dbReference>
<evidence type="ECO:0000313" key="7">
    <source>
        <dbReference type="Proteomes" id="UP000663882"/>
    </source>
</evidence>
<proteinExistence type="predicted"/>
<dbReference type="AlphaFoldDB" id="A0A814MNN0"/>
<reference evidence="5" key="1">
    <citation type="submission" date="2021-02" db="EMBL/GenBank/DDBJ databases">
        <authorList>
            <person name="Nowell W R."/>
        </authorList>
    </citation>
    <scope>NUCLEOTIDE SEQUENCE</scope>
</reference>
<dbReference type="EMBL" id="CAJNOO010001024">
    <property type="protein sequence ID" value="CAF1081460.1"/>
    <property type="molecule type" value="Genomic_DNA"/>
</dbReference>
<gene>
    <name evidence="6" type="ORF">OTI717_LOCUS21757</name>
    <name evidence="5" type="ORF">RFH988_LOCUS18316</name>
</gene>
<dbReference type="InterPro" id="IPR019734">
    <property type="entry name" value="TPR_rpt"/>
</dbReference>
<evidence type="ECO:0000313" key="5">
    <source>
        <dbReference type="EMBL" id="CAF1081460.1"/>
    </source>
</evidence>
<organism evidence="5 7">
    <name type="scientific">Rotaria sordida</name>
    <dbReference type="NCBI Taxonomy" id="392033"/>
    <lineage>
        <taxon>Eukaryota</taxon>
        <taxon>Metazoa</taxon>
        <taxon>Spiralia</taxon>
        <taxon>Gnathifera</taxon>
        <taxon>Rotifera</taxon>
        <taxon>Eurotatoria</taxon>
        <taxon>Bdelloidea</taxon>
        <taxon>Philodinida</taxon>
        <taxon>Philodinidae</taxon>
        <taxon>Rotaria</taxon>
    </lineage>
</organism>
<evidence type="ECO:0000256" key="4">
    <source>
        <dbReference type="SAM" id="MobiDB-lite"/>
    </source>
</evidence>
<name>A0A814MNN0_9BILA</name>
<dbReference type="PROSITE" id="PS50005">
    <property type="entry name" value="TPR"/>
    <property type="match status" value="2"/>
</dbReference>